<proteinExistence type="predicted"/>
<accession>A0A0D9QHU1</accession>
<dbReference type="VEuPathDB" id="PlasmoDB:AK88_04005"/>
<keyword evidence="2" id="KW-0240">DNA-directed RNA polymerase</keyword>
<dbReference type="OMA" id="SECTFSQ"/>
<dbReference type="PANTHER" id="PTHR13408">
    <property type="entry name" value="DNA-DIRECTED RNA POLYMERASE III"/>
    <property type="match status" value="1"/>
</dbReference>
<dbReference type="GO" id="GO:0003677">
    <property type="term" value="F:DNA binding"/>
    <property type="evidence" value="ECO:0007669"/>
    <property type="project" value="InterPro"/>
</dbReference>
<organism evidence="6 7">
    <name type="scientific">Plasmodium fragile</name>
    <dbReference type="NCBI Taxonomy" id="5857"/>
    <lineage>
        <taxon>Eukaryota</taxon>
        <taxon>Sar</taxon>
        <taxon>Alveolata</taxon>
        <taxon>Apicomplexa</taxon>
        <taxon>Aconoidasida</taxon>
        <taxon>Haemosporida</taxon>
        <taxon>Plasmodiidae</taxon>
        <taxon>Plasmodium</taxon>
        <taxon>Plasmodium (Plasmodium)</taxon>
    </lineage>
</organism>
<keyword evidence="4" id="KW-0539">Nucleus</keyword>
<sequence length="339" mass="39436">MNNRHNQDEYSLRRSINNTLRNKSNLLKNGGSSNQNSALKKFVPNIDNLKNENKIKSEQADKLDDSLNDKSIQELIKKTINFELQNEKKKNDNHFNGNNINKDFPPHGVEKNIISNNLNVLNLEYLQAKNDEDVMESPQKKKTSIDIYELNNISKNIFYNKKTTSSDAHFLPLTLPFFTNNEKQKKIRKLFLNKERFFFYIQLPNMLPALLRNEEQNENKDNVTKERGRQQTGCKTEEKEQTQIKKGKKNIQKTSNSAYELSNISTLPNGKFAKLIIYKNKKIKMKINDILFDVDEGSECTFSQEIACYIKENSEFIFLGNCDNKLVATPNIERIINKK</sequence>
<comment type="subcellular location">
    <subcellularLocation>
        <location evidence="1">Nucleus</location>
    </subcellularLocation>
</comment>
<feature type="compositionally biased region" description="Basic and acidic residues" evidence="5">
    <location>
        <begin position="217"/>
        <end position="243"/>
    </location>
</feature>
<evidence type="ECO:0000313" key="6">
    <source>
        <dbReference type="EMBL" id="KJP86372.1"/>
    </source>
</evidence>
<evidence type="ECO:0000256" key="1">
    <source>
        <dbReference type="ARBA" id="ARBA00004123"/>
    </source>
</evidence>
<evidence type="ECO:0000256" key="3">
    <source>
        <dbReference type="ARBA" id="ARBA00023163"/>
    </source>
</evidence>
<evidence type="ECO:0000256" key="4">
    <source>
        <dbReference type="ARBA" id="ARBA00023242"/>
    </source>
</evidence>
<dbReference type="Pfam" id="PF05132">
    <property type="entry name" value="RNA_pol_Rpc4"/>
    <property type="match status" value="1"/>
</dbReference>
<evidence type="ECO:0000313" key="7">
    <source>
        <dbReference type="Proteomes" id="UP000054561"/>
    </source>
</evidence>
<reference evidence="6 7" key="1">
    <citation type="submission" date="2014-03" db="EMBL/GenBank/DDBJ databases">
        <title>The Genome Sequence of Plasmodium fragile nilgiri.</title>
        <authorList>
            <consortium name="The Broad Institute Genomics Platform"/>
            <consortium name="The Broad Institute Genome Sequencing Center for Infectious Disease"/>
            <person name="Neafsey D."/>
            <person name="Duraisingh M."/>
            <person name="Young S.K."/>
            <person name="Zeng Q."/>
            <person name="Gargeya S."/>
            <person name="Abouelleil A."/>
            <person name="Alvarado L."/>
            <person name="Chapman S.B."/>
            <person name="Gainer-Dewar J."/>
            <person name="Goldberg J."/>
            <person name="Griggs A."/>
            <person name="Gujja S."/>
            <person name="Hansen M."/>
            <person name="Howarth C."/>
            <person name="Imamovic A."/>
            <person name="Larimer J."/>
            <person name="Pearson M."/>
            <person name="Poon T.W."/>
            <person name="Priest M."/>
            <person name="Roberts A."/>
            <person name="Saif S."/>
            <person name="Shea T."/>
            <person name="Sykes S."/>
            <person name="Wortman J."/>
            <person name="Nusbaum C."/>
            <person name="Birren B."/>
        </authorList>
    </citation>
    <scope>NUCLEOTIDE SEQUENCE [LARGE SCALE GENOMIC DNA]</scope>
    <source>
        <strain evidence="7">nilgiri</strain>
    </source>
</reference>
<dbReference type="GO" id="GO:0042797">
    <property type="term" value="P:tRNA transcription by RNA polymerase III"/>
    <property type="evidence" value="ECO:0007669"/>
    <property type="project" value="TreeGrafter"/>
</dbReference>
<gene>
    <name evidence="6" type="ORF">AK88_04005</name>
</gene>
<dbReference type="Proteomes" id="UP000054561">
    <property type="component" value="Unassembled WGS sequence"/>
</dbReference>
<evidence type="ECO:0000256" key="5">
    <source>
        <dbReference type="SAM" id="MobiDB-lite"/>
    </source>
</evidence>
<dbReference type="EMBL" id="KQ001695">
    <property type="protein sequence ID" value="KJP86372.1"/>
    <property type="molecule type" value="Genomic_DNA"/>
</dbReference>
<evidence type="ECO:0008006" key="8">
    <source>
        <dbReference type="Google" id="ProtNLM"/>
    </source>
</evidence>
<dbReference type="PANTHER" id="PTHR13408:SF0">
    <property type="entry name" value="DNA-DIRECTED RNA POLYMERASE III SUBUNIT RPC4"/>
    <property type="match status" value="1"/>
</dbReference>
<dbReference type="GeneID" id="24269319"/>
<evidence type="ECO:0000256" key="2">
    <source>
        <dbReference type="ARBA" id="ARBA00022478"/>
    </source>
</evidence>
<dbReference type="OrthoDB" id="5836119at2759"/>
<name>A0A0D9QHU1_PLAFR</name>
<dbReference type="AlphaFoldDB" id="A0A0D9QHU1"/>
<dbReference type="GO" id="GO:0005666">
    <property type="term" value="C:RNA polymerase III complex"/>
    <property type="evidence" value="ECO:0007669"/>
    <property type="project" value="InterPro"/>
</dbReference>
<keyword evidence="3" id="KW-0804">Transcription</keyword>
<dbReference type="RefSeq" id="XP_012337038.1">
    <property type="nucleotide sequence ID" value="XM_012481615.1"/>
</dbReference>
<protein>
    <recommendedName>
        <fullName evidence="8">DNA-directed RNA polymerase III subunit RPC4</fullName>
    </recommendedName>
</protein>
<dbReference type="InterPro" id="IPR007811">
    <property type="entry name" value="RPC4"/>
</dbReference>
<keyword evidence="7" id="KW-1185">Reference proteome</keyword>
<feature type="region of interest" description="Disordered" evidence="5">
    <location>
        <begin position="217"/>
        <end position="250"/>
    </location>
</feature>